<dbReference type="PANTHER" id="PTHR21461:SF69">
    <property type="entry name" value="GLYCOSYLTRANSFERASE FAMILY 92 PROTEIN"/>
    <property type="match status" value="1"/>
</dbReference>
<evidence type="ECO:0000256" key="2">
    <source>
        <dbReference type="ARBA" id="ARBA00022692"/>
    </source>
</evidence>
<name>A0A6C0HQ42_9ZZZZ</name>
<dbReference type="AlphaFoldDB" id="A0A6C0HQ42"/>
<dbReference type="PANTHER" id="PTHR21461">
    <property type="entry name" value="GLYCOSYLTRANSFERASE FAMILY 92 PROTEIN"/>
    <property type="match status" value="1"/>
</dbReference>
<sequence length="251" mass="29921">MHKLSVFSIFKNETHCMKEWIEHYIFHGVDHFYLINDNSDDNFLDILNPYIEKGVVTLFNTRWDYYLGRQKDIYNHYVLPRIKESKWLLLVDMDEFMWSPKEIDITKILDVCSGIGQIQVEHSLYGSNGCVKQPKSLVQSFTKRSIQQPTSTPIGNRKYFINSDFEFTSLNIHHATFLNKKDELEKFILLDKEYFIMNHYNCQSRNFWNEVKCKRGDADNYLIRKPEDFNRLDVNDVEDLGLFNQNLSLFT</sequence>
<evidence type="ECO:0000256" key="1">
    <source>
        <dbReference type="ARBA" id="ARBA00004167"/>
    </source>
</evidence>
<dbReference type="GO" id="GO:0016020">
    <property type="term" value="C:membrane"/>
    <property type="evidence" value="ECO:0007669"/>
    <property type="project" value="UniProtKB-SubCell"/>
</dbReference>
<dbReference type="GO" id="GO:0016757">
    <property type="term" value="F:glycosyltransferase activity"/>
    <property type="evidence" value="ECO:0007669"/>
    <property type="project" value="TreeGrafter"/>
</dbReference>
<protein>
    <recommendedName>
        <fullName evidence="5">Glycosyltransferase 2-like domain-containing protein</fullName>
    </recommendedName>
</protein>
<dbReference type="InterPro" id="IPR029044">
    <property type="entry name" value="Nucleotide-diphossugar_trans"/>
</dbReference>
<dbReference type="EMBL" id="MN740004">
    <property type="protein sequence ID" value="QHT82792.1"/>
    <property type="molecule type" value="Genomic_DNA"/>
</dbReference>
<reference evidence="4" key="1">
    <citation type="journal article" date="2020" name="Nature">
        <title>Giant virus diversity and host interactions through global metagenomics.</title>
        <authorList>
            <person name="Schulz F."/>
            <person name="Roux S."/>
            <person name="Paez-Espino D."/>
            <person name="Jungbluth S."/>
            <person name="Walsh D.A."/>
            <person name="Denef V.J."/>
            <person name="McMahon K.D."/>
            <person name="Konstantinidis K.T."/>
            <person name="Eloe-Fadrosh E.A."/>
            <person name="Kyrpides N.C."/>
            <person name="Woyke T."/>
        </authorList>
    </citation>
    <scope>NUCLEOTIDE SEQUENCE</scope>
    <source>
        <strain evidence="4">GVMAG-M-3300023184-165</strain>
    </source>
</reference>
<evidence type="ECO:0000256" key="3">
    <source>
        <dbReference type="ARBA" id="ARBA00022989"/>
    </source>
</evidence>
<organism evidence="4">
    <name type="scientific">viral metagenome</name>
    <dbReference type="NCBI Taxonomy" id="1070528"/>
    <lineage>
        <taxon>unclassified sequences</taxon>
        <taxon>metagenomes</taxon>
        <taxon>organismal metagenomes</taxon>
    </lineage>
</organism>
<dbReference type="GO" id="GO:0005737">
    <property type="term" value="C:cytoplasm"/>
    <property type="evidence" value="ECO:0007669"/>
    <property type="project" value="TreeGrafter"/>
</dbReference>
<accession>A0A6C0HQ42</accession>
<keyword evidence="3" id="KW-0472">Membrane</keyword>
<evidence type="ECO:0000313" key="4">
    <source>
        <dbReference type="EMBL" id="QHT82792.1"/>
    </source>
</evidence>
<dbReference type="Pfam" id="PF13704">
    <property type="entry name" value="Glyco_tranf_2_4"/>
    <property type="match status" value="1"/>
</dbReference>
<dbReference type="SUPFAM" id="SSF53448">
    <property type="entry name" value="Nucleotide-diphospho-sugar transferases"/>
    <property type="match status" value="1"/>
</dbReference>
<keyword evidence="3" id="KW-1133">Transmembrane helix</keyword>
<comment type="subcellular location">
    <subcellularLocation>
        <location evidence="1">Membrane</location>
        <topology evidence="1">Single-pass membrane protein</topology>
    </subcellularLocation>
</comment>
<keyword evidence="2" id="KW-0812">Transmembrane</keyword>
<proteinExistence type="predicted"/>
<evidence type="ECO:0008006" key="5">
    <source>
        <dbReference type="Google" id="ProtNLM"/>
    </source>
</evidence>